<dbReference type="RefSeq" id="WP_187423116.1">
    <property type="nucleotide sequence ID" value="NZ_CP060637.1"/>
</dbReference>
<dbReference type="KEGG" id="fho:H9Q81_03020"/>
<gene>
    <name evidence="2" type="ORF">H9Q81_03020</name>
</gene>
<evidence type="ECO:0000259" key="1">
    <source>
        <dbReference type="SMART" id="SM00327"/>
    </source>
</evidence>
<accession>A0A7G9GYE3</accession>
<dbReference type="CDD" id="cd00198">
    <property type="entry name" value="vWFA"/>
    <property type="match status" value="1"/>
</dbReference>
<dbReference type="PANTHER" id="PTHR33608:SF6">
    <property type="entry name" value="BLL2464 PROTEIN"/>
    <property type="match status" value="1"/>
</dbReference>
<dbReference type="Proteomes" id="UP000515913">
    <property type="component" value="Chromosome"/>
</dbReference>
<dbReference type="SMART" id="SM00327">
    <property type="entry name" value="VWA"/>
    <property type="match status" value="1"/>
</dbReference>
<dbReference type="PANTHER" id="PTHR33608">
    <property type="entry name" value="BLL2464 PROTEIN"/>
    <property type="match status" value="1"/>
</dbReference>
<protein>
    <submittedName>
        <fullName evidence="2">DUF58 domain-containing protein</fullName>
    </submittedName>
</protein>
<keyword evidence="3" id="KW-1185">Reference proteome</keyword>
<dbReference type="InterPro" id="IPR002881">
    <property type="entry name" value="DUF58"/>
</dbReference>
<dbReference type="SUPFAM" id="SSF53300">
    <property type="entry name" value="vWA-like"/>
    <property type="match status" value="1"/>
</dbReference>
<dbReference type="EMBL" id="CP060637">
    <property type="protein sequence ID" value="QNM15825.1"/>
    <property type="molecule type" value="Genomic_DNA"/>
</dbReference>
<dbReference type="InterPro" id="IPR036465">
    <property type="entry name" value="vWFA_dom_sf"/>
</dbReference>
<reference evidence="2 3" key="1">
    <citation type="submission" date="2020-08" db="EMBL/GenBank/DDBJ databases">
        <authorList>
            <person name="Liu C."/>
            <person name="Sun Q."/>
        </authorList>
    </citation>
    <scope>NUCLEOTIDE SEQUENCE [LARGE SCALE GENOMIC DNA]</scope>
    <source>
        <strain evidence="2 3">NSJ-57</strain>
    </source>
</reference>
<dbReference type="Gene3D" id="3.40.50.410">
    <property type="entry name" value="von Willebrand factor, type A domain"/>
    <property type="match status" value="1"/>
</dbReference>
<feature type="domain" description="VWFA" evidence="1">
    <location>
        <begin position="76"/>
        <end position="248"/>
    </location>
</feature>
<sequence length="270" mass="31136">MNKKEILQKIKKIEIASNLLANEIFSGNYRSFFKGNGMEFSDIRRYSPGDDVKKIDWKVSAKQRKTYIKQFTEEREMSIYILVDISNSNNFPAKFDLISQLVGTIAFSAVKNNDKVGAIFFTDKIEQIIPVKKGKRQALIILDNLLSINPVSKGTNIENALHIFNKLSKQRSIVFLISDFIDTNYEKAINITKLKHDIIPIRIADKKFETLPSGAVFTFEDSESGEQIVVENFNTAKNISEEFPKKILSIYTDEDYIIKLANYFKRRRRI</sequence>
<name>A0A7G9GYE3_9FUSO</name>
<organism evidence="2 3">
    <name type="scientific">Fusobacterium hominis</name>
    <dbReference type="NCBI Taxonomy" id="2764326"/>
    <lineage>
        <taxon>Bacteria</taxon>
        <taxon>Fusobacteriati</taxon>
        <taxon>Fusobacteriota</taxon>
        <taxon>Fusobacteriia</taxon>
        <taxon>Fusobacteriales</taxon>
        <taxon>Fusobacteriaceae</taxon>
        <taxon>Fusobacterium</taxon>
    </lineage>
</organism>
<dbReference type="Pfam" id="PF01882">
    <property type="entry name" value="DUF58"/>
    <property type="match status" value="1"/>
</dbReference>
<dbReference type="InterPro" id="IPR002035">
    <property type="entry name" value="VWF_A"/>
</dbReference>
<proteinExistence type="predicted"/>
<evidence type="ECO:0000313" key="3">
    <source>
        <dbReference type="Proteomes" id="UP000515913"/>
    </source>
</evidence>
<evidence type="ECO:0000313" key="2">
    <source>
        <dbReference type="EMBL" id="QNM15825.1"/>
    </source>
</evidence>
<dbReference type="AlphaFoldDB" id="A0A7G9GYE3"/>